<organism evidence="1 2">
    <name type="scientific">Salix purpurea</name>
    <name type="common">Purple osier willow</name>
    <dbReference type="NCBI Taxonomy" id="77065"/>
    <lineage>
        <taxon>Eukaryota</taxon>
        <taxon>Viridiplantae</taxon>
        <taxon>Streptophyta</taxon>
        <taxon>Embryophyta</taxon>
        <taxon>Tracheophyta</taxon>
        <taxon>Spermatophyta</taxon>
        <taxon>Magnoliopsida</taxon>
        <taxon>eudicotyledons</taxon>
        <taxon>Gunneridae</taxon>
        <taxon>Pentapetalae</taxon>
        <taxon>rosids</taxon>
        <taxon>fabids</taxon>
        <taxon>Malpighiales</taxon>
        <taxon>Salicaceae</taxon>
        <taxon>Saliceae</taxon>
        <taxon>Salix</taxon>
    </lineage>
</organism>
<dbReference type="Proteomes" id="UP001151532">
    <property type="component" value="Chromosome 8"/>
</dbReference>
<dbReference type="AlphaFoldDB" id="A0A9Q0ZA05"/>
<dbReference type="EMBL" id="JAPFFK010000013">
    <property type="protein sequence ID" value="KAJ6726777.1"/>
    <property type="molecule type" value="Genomic_DNA"/>
</dbReference>
<proteinExistence type="predicted"/>
<reference evidence="1" key="2">
    <citation type="journal article" date="2023" name="Int. J. Mol. Sci.">
        <title>De Novo Assembly and Annotation of 11 Diverse Shrub Willow (Salix) Genomes Reveals Novel Gene Organization in Sex-Linked Regions.</title>
        <authorList>
            <person name="Hyden B."/>
            <person name="Feng K."/>
            <person name="Yates T.B."/>
            <person name="Jawdy S."/>
            <person name="Cereghino C."/>
            <person name="Smart L.B."/>
            <person name="Muchero W."/>
        </authorList>
    </citation>
    <scope>NUCLEOTIDE SEQUENCE</scope>
    <source>
        <tissue evidence="1">Shoot tip</tissue>
    </source>
</reference>
<evidence type="ECO:0000313" key="1">
    <source>
        <dbReference type="EMBL" id="KAJ6726777.1"/>
    </source>
</evidence>
<evidence type="ECO:0000313" key="2">
    <source>
        <dbReference type="Proteomes" id="UP001151532"/>
    </source>
</evidence>
<name>A0A9Q0ZA05_SALPP</name>
<protein>
    <submittedName>
        <fullName evidence="1">Uncharacterized protein</fullName>
    </submittedName>
</protein>
<gene>
    <name evidence="1" type="ORF">OIU79_004833</name>
</gene>
<accession>A0A9Q0ZA05</accession>
<comment type="caution">
    <text evidence="1">The sequence shown here is derived from an EMBL/GenBank/DDBJ whole genome shotgun (WGS) entry which is preliminary data.</text>
</comment>
<keyword evidence="2" id="KW-1185">Reference proteome</keyword>
<reference evidence="1" key="1">
    <citation type="submission" date="2022-11" db="EMBL/GenBank/DDBJ databases">
        <authorList>
            <person name="Hyden B.L."/>
            <person name="Feng K."/>
            <person name="Yates T."/>
            <person name="Jawdy S."/>
            <person name="Smart L.B."/>
            <person name="Muchero W."/>
        </authorList>
    </citation>
    <scope>NUCLEOTIDE SEQUENCE</scope>
    <source>
        <tissue evidence="1">Shoot tip</tissue>
    </source>
</reference>
<sequence>MSILWEKSGTWRWMVRKTKRLKAILLHIRYSMRCRSRCDWVFRDADHQLQ</sequence>